<evidence type="ECO:0000313" key="1">
    <source>
        <dbReference type="EnsemblPlants" id="TraesCS1D02G202900.1"/>
    </source>
</evidence>
<dbReference type="PaxDb" id="4565-Traes_1DL_59919FBAC.4"/>
<dbReference type="Gramene" id="TraesLAC1D03G00531980.1">
    <property type="protein sequence ID" value="TraesLAC1D03G00531980.1"/>
    <property type="gene ID" value="TraesLAC1D03G00531980"/>
</dbReference>
<protein>
    <submittedName>
        <fullName evidence="1">Uncharacterized protein</fullName>
    </submittedName>
</protein>
<dbReference type="Gramene" id="TraesNOR1D03G00536570.1">
    <property type="protein sequence ID" value="TraesNOR1D03G00536570.1"/>
    <property type="gene ID" value="TraesNOR1D03G00536570"/>
</dbReference>
<dbReference type="Proteomes" id="UP000019116">
    <property type="component" value="Chromosome 1D"/>
</dbReference>
<evidence type="ECO:0000313" key="2">
    <source>
        <dbReference type="Proteomes" id="UP000019116"/>
    </source>
</evidence>
<keyword evidence="2" id="KW-1185">Reference proteome</keyword>
<dbReference type="EnsemblPlants" id="TraesCS1D02G202900.1">
    <property type="protein sequence ID" value="TraesCS1D02G202900.1"/>
    <property type="gene ID" value="TraesCS1D02G202900"/>
</dbReference>
<reference evidence="1" key="1">
    <citation type="submission" date="2018-08" db="EMBL/GenBank/DDBJ databases">
        <authorList>
            <person name="Rossello M."/>
        </authorList>
    </citation>
    <scope>NUCLEOTIDE SEQUENCE [LARGE SCALE GENOMIC DNA]</scope>
    <source>
        <strain evidence="1">cv. Chinese Spring</strain>
    </source>
</reference>
<dbReference type="Gramene" id="TraesCLE_scaffold_124459_01G000300.1">
    <property type="protein sequence ID" value="TraesCLE_scaffold_124459_01G000300.1"/>
    <property type="gene ID" value="TraesCLE_scaffold_124459_01G000300"/>
</dbReference>
<dbReference type="Gramene" id="TraesROB_scaffold_121861_01G000300.1">
    <property type="protein sequence ID" value="TraesROB_scaffold_121861_01G000300.1"/>
    <property type="gene ID" value="TraesROB_scaffold_121861_01G000300"/>
</dbReference>
<reference evidence="1" key="2">
    <citation type="submission" date="2018-10" db="UniProtKB">
        <authorList>
            <consortium name="EnsemblPlants"/>
        </authorList>
    </citation>
    <scope>IDENTIFICATION</scope>
</reference>
<dbReference type="Gramene" id="TraesJUL1D03G00531650.1">
    <property type="protein sequence ID" value="TraesJUL1D03G00531650.1"/>
    <property type="gene ID" value="TraesJUL1D03G00531650"/>
</dbReference>
<proteinExistence type="predicted"/>
<dbReference type="Gramene" id="TraesWEE_scaffold_124919_01G000100.1">
    <property type="protein sequence ID" value="TraesWEE_scaffold_124919_01G000100.1"/>
    <property type="gene ID" value="TraesWEE_scaffold_124919_01G000100"/>
</dbReference>
<dbReference type="Gramene" id="TraesCS1D02G202900.1">
    <property type="protein sequence ID" value="TraesCS1D02G202900.1"/>
    <property type="gene ID" value="TraesCS1D02G202900"/>
</dbReference>
<organism evidence="1">
    <name type="scientific">Triticum aestivum</name>
    <name type="common">Wheat</name>
    <dbReference type="NCBI Taxonomy" id="4565"/>
    <lineage>
        <taxon>Eukaryota</taxon>
        <taxon>Viridiplantae</taxon>
        <taxon>Streptophyta</taxon>
        <taxon>Embryophyta</taxon>
        <taxon>Tracheophyta</taxon>
        <taxon>Spermatophyta</taxon>
        <taxon>Magnoliopsida</taxon>
        <taxon>Liliopsida</taxon>
        <taxon>Poales</taxon>
        <taxon>Poaceae</taxon>
        <taxon>BOP clade</taxon>
        <taxon>Pooideae</taxon>
        <taxon>Triticodae</taxon>
        <taxon>Triticeae</taxon>
        <taxon>Triticinae</taxon>
        <taxon>Triticum</taxon>
    </lineage>
</organism>
<sequence>MMPSLWRNLKGEAILKSARVDRECADNLIPMELALKITTKITVGMSYLLRVRNYNQDFVTRLLNQEIFHLRCYRHELVMSCYHGENIARALPGLELCYSMTRRFLDKQTAVVGQV</sequence>
<dbReference type="AlphaFoldDB" id="A0A3B5ZUI4"/>
<dbReference type="Gramene" id="TraesMAC1D03G00528020.1">
    <property type="protein sequence ID" value="TraesMAC1D03G00528020.1"/>
    <property type="gene ID" value="TraesMAC1D03G00528020"/>
</dbReference>
<dbReference type="Gramene" id="TraesCS1D03G0513600.1">
    <property type="protein sequence ID" value="TraesCS1D03G0513600.1.CDS"/>
    <property type="gene ID" value="TraesCS1D03G0513600"/>
</dbReference>
<dbReference type="Gramene" id="TraesRN1D0100548100.1">
    <property type="protein sequence ID" value="TraesRN1D0100548100.1"/>
    <property type="gene ID" value="TraesRN1D0100548100"/>
</dbReference>
<dbReference type="Gramene" id="TraesCAD_scaffold_103053_01G000300.1">
    <property type="protein sequence ID" value="TraesCAD_scaffold_103053_01G000300.1"/>
    <property type="gene ID" value="TraesCAD_scaffold_103053_01G000300"/>
</dbReference>
<accession>A0A3B5ZUI4</accession>
<name>A0A3B5ZUI4_WHEAT</name>